<reference evidence="1 2" key="1">
    <citation type="journal article" date="2016" name="Int. J. Syst. Evol. Microbiol.">
        <title>Resolving the Complexity of Human Skin Metagenomes Using Single-Molecule Sequencing.</title>
        <authorList>
            <consortium name="NISC Comparative Sequencing Program"/>
            <person name="Tsai Y.C."/>
            <person name="Conlan S."/>
            <person name="Deming C."/>
            <person name="Segre J.A."/>
            <person name="Kong H.H."/>
            <person name="Korlach J."/>
            <person name="Oh J."/>
        </authorList>
    </citation>
    <scope>NUCLEOTIDE SEQUENCE [LARGE SCALE GENOMIC DNA]</scope>
    <source>
        <strain evidence="1 2">1B08</strain>
    </source>
</reference>
<comment type="caution">
    <text evidence="1">The sequence shown here is derived from an EMBL/GenBank/DDBJ whole genome shotgun (WGS) entry which is preliminary data.</text>
</comment>
<dbReference type="GO" id="GO:0003984">
    <property type="term" value="F:acetolactate synthase activity"/>
    <property type="evidence" value="ECO:0007669"/>
    <property type="project" value="UniProtKB-EC"/>
</dbReference>
<name>A0ABR5V9N0_9CORY</name>
<dbReference type="EC" id="2.2.1.6" evidence="1"/>
<dbReference type="Proteomes" id="UP000070339">
    <property type="component" value="Unassembled WGS sequence"/>
</dbReference>
<evidence type="ECO:0000313" key="1">
    <source>
        <dbReference type="EMBL" id="KXU18319.1"/>
    </source>
</evidence>
<accession>A0ABR5V9N0</accession>
<protein>
    <submittedName>
        <fullName evidence="1">Acetolactate synthase domain protein</fullName>
        <ecNumber evidence="1">2.2.1.6</ecNumber>
    </submittedName>
</protein>
<dbReference type="EMBL" id="LTEB01000025">
    <property type="protein sequence ID" value="KXU18319.1"/>
    <property type="molecule type" value="Genomic_DNA"/>
</dbReference>
<sequence length="42" mass="5087">MTRTLFMTREHVPQLRRTVQRIVEWQNCAAWDTKNNLSTKIL</sequence>
<keyword evidence="1" id="KW-0808">Transferase</keyword>
<gene>
    <name evidence="1" type="ORF">WM41_1090</name>
</gene>
<proteinExistence type="predicted"/>
<keyword evidence="2" id="KW-1185">Reference proteome</keyword>
<evidence type="ECO:0000313" key="2">
    <source>
        <dbReference type="Proteomes" id="UP000070339"/>
    </source>
</evidence>
<organism evidence="1 2">
    <name type="scientific">Corynebacterium simulans</name>
    <dbReference type="NCBI Taxonomy" id="146827"/>
    <lineage>
        <taxon>Bacteria</taxon>
        <taxon>Bacillati</taxon>
        <taxon>Actinomycetota</taxon>
        <taxon>Actinomycetes</taxon>
        <taxon>Mycobacteriales</taxon>
        <taxon>Corynebacteriaceae</taxon>
        <taxon>Corynebacterium</taxon>
    </lineage>
</organism>